<dbReference type="EMBL" id="JAULSU010000001">
    <property type="protein sequence ID" value="KAK0632509.1"/>
    <property type="molecule type" value="Genomic_DNA"/>
</dbReference>
<feature type="compositionally biased region" description="Basic and acidic residues" evidence="3">
    <location>
        <begin position="169"/>
        <end position="190"/>
    </location>
</feature>
<feature type="compositionally biased region" description="Polar residues" evidence="3">
    <location>
        <begin position="77"/>
        <end position="93"/>
    </location>
</feature>
<organism evidence="4 5">
    <name type="scientific">Immersiella caudata</name>
    <dbReference type="NCBI Taxonomy" id="314043"/>
    <lineage>
        <taxon>Eukaryota</taxon>
        <taxon>Fungi</taxon>
        <taxon>Dikarya</taxon>
        <taxon>Ascomycota</taxon>
        <taxon>Pezizomycotina</taxon>
        <taxon>Sordariomycetes</taxon>
        <taxon>Sordariomycetidae</taxon>
        <taxon>Sordariales</taxon>
        <taxon>Lasiosphaeriaceae</taxon>
        <taxon>Immersiella</taxon>
    </lineage>
</organism>
<reference evidence="4" key="1">
    <citation type="submission" date="2023-06" db="EMBL/GenBank/DDBJ databases">
        <title>Genome-scale phylogeny and comparative genomics of the fungal order Sordariales.</title>
        <authorList>
            <consortium name="Lawrence Berkeley National Laboratory"/>
            <person name="Hensen N."/>
            <person name="Bonometti L."/>
            <person name="Westerberg I."/>
            <person name="Brannstrom I.O."/>
            <person name="Guillou S."/>
            <person name="Cros-Aarteil S."/>
            <person name="Calhoun S."/>
            <person name="Haridas S."/>
            <person name="Kuo A."/>
            <person name="Mondo S."/>
            <person name="Pangilinan J."/>
            <person name="Riley R."/>
            <person name="Labutti K."/>
            <person name="Andreopoulos B."/>
            <person name="Lipzen A."/>
            <person name="Chen C."/>
            <person name="Yanf M."/>
            <person name="Daum C."/>
            <person name="Ng V."/>
            <person name="Clum A."/>
            <person name="Steindorff A."/>
            <person name="Ohm R."/>
            <person name="Martin F."/>
            <person name="Silar P."/>
            <person name="Natvig D."/>
            <person name="Lalanne C."/>
            <person name="Gautier V."/>
            <person name="Ament-Velasquez S.L."/>
            <person name="Kruys A."/>
            <person name="Hutchinson M.I."/>
            <person name="Powell A.J."/>
            <person name="Barry K."/>
            <person name="Miller A.N."/>
            <person name="Grigoriev I.V."/>
            <person name="Debuchy R."/>
            <person name="Gladieux P."/>
            <person name="Thoren M.H."/>
            <person name="Johannesson H."/>
        </authorList>
    </citation>
    <scope>NUCLEOTIDE SEQUENCE</scope>
    <source>
        <strain evidence="4">CBS 606.72</strain>
    </source>
</reference>
<evidence type="ECO:0000256" key="1">
    <source>
        <dbReference type="ARBA" id="ARBA00006461"/>
    </source>
</evidence>
<comment type="caution">
    <text evidence="4">The sequence shown here is derived from an EMBL/GenBank/DDBJ whole genome shotgun (WGS) entry which is preliminary data.</text>
</comment>
<feature type="compositionally biased region" description="Low complexity" evidence="3">
    <location>
        <begin position="56"/>
        <end position="65"/>
    </location>
</feature>
<dbReference type="InterPro" id="IPR013256">
    <property type="entry name" value="Chromatin_SPT2"/>
</dbReference>
<feature type="compositionally biased region" description="Low complexity" evidence="3">
    <location>
        <begin position="17"/>
        <end position="29"/>
    </location>
</feature>
<sequence>MPIGDLLAAITGEKSEPASPSPTTTTRPSDIVPKRKASEQLRGAPTKAPRTESLVNRPRSSDNSPRPSPHLADRPSAGQTNRPTSVSQSSPAGPTSGLKRPFSTASKDGRSSSSSSASKPPLPRPVVNRPAIAESDPAAKPKKRSFAEIMARAQANAPVRESFGKIQHKPVERPMTMRERKELKAEEARKAKLAGRQQASGKYSGTAAAARGASGRPGQKPGAASAAKGPKDKTPPVEEKKVKKAALATTGYTGTARPRPGSTAPKPGSAARPGREADRERPRYPGGLSRPRRYEEDDELDDFIDYDDEDEPAGYGYGRGREYDSAEDESDMEAGLSDIDEEEQMAERVARREDLKEMELEKRLKKEKEERKRKALATLKSKAAAR</sequence>
<feature type="compositionally biased region" description="Low complexity" evidence="3">
    <location>
        <begin position="376"/>
        <end position="386"/>
    </location>
</feature>
<keyword evidence="2" id="KW-0175">Coiled coil</keyword>
<feature type="compositionally biased region" description="Low complexity" evidence="3">
    <location>
        <begin position="245"/>
        <end position="256"/>
    </location>
</feature>
<evidence type="ECO:0000313" key="5">
    <source>
        <dbReference type="Proteomes" id="UP001175000"/>
    </source>
</evidence>
<feature type="compositionally biased region" description="Low complexity" evidence="3">
    <location>
        <begin position="204"/>
        <end position="228"/>
    </location>
</feature>
<evidence type="ECO:0000313" key="4">
    <source>
        <dbReference type="EMBL" id="KAK0632509.1"/>
    </source>
</evidence>
<keyword evidence="5" id="KW-1185">Reference proteome</keyword>
<feature type="region of interest" description="Disordered" evidence="3">
    <location>
        <begin position="1"/>
        <end position="386"/>
    </location>
</feature>
<accession>A0AA40CCJ9</accession>
<name>A0AA40CCJ9_9PEZI</name>
<evidence type="ECO:0008006" key="6">
    <source>
        <dbReference type="Google" id="ProtNLM"/>
    </source>
</evidence>
<feature type="compositionally biased region" description="Basic and acidic residues" evidence="3">
    <location>
        <begin position="229"/>
        <end position="241"/>
    </location>
</feature>
<proteinExistence type="inferred from homology"/>
<evidence type="ECO:0000256" key="3">
    <source>
        <dbReference type="SAM" id="MobiDB-lite"/>
    </source>
</evidence>
<feature type="compositionally biased region" description="Acidic residues" evidence="3">
    <location>
        <begin position="325"/>
        <end position="344"/>
    </location>
</feature>
<evidence type="ECO:0000256" key="2">
    <source>
        <dbReference type="ARBA" id="ARBA00023054"/>
    </source>
</evidence>
<dbReference type="Pfam" id="PF08243">
    <property type="entry name" value="SPT2"/>
    <property type="match status" value="1"/>
</dbReference>
<dbReference type="AlphaFoldDB" id="A0AA40CCJ9"/>
<gene>
    <name evidence="4" type="ORF">B0T14DRAFT_504396</name>
</gene>
<feature type="compositionally biased region" description="Acidic residues" evidence="3">
    <location>
        <begin position="296"/>
        <end position="312"/>
    </location>
</feature>
<protein>
    <recommendedName>
        <fullName evidence="6">SPT2 chromatin protein</fullName>
    </recommendedName>
</protein>
<feature type="compositionally biased region" description="Basic and acidic residues" evidence="3">
    <location>
        <begin position="273"/>
        <end position="283"/>
    </location>
</feature>
<comment type="similarity">
    <text evidence="1">Belongs to the SPT2 family.</text>
</comment>
<feature type="compositionally biased region" description="Basic and acidic residues" evidence="3">
    <location>
        <begin position="345"/>
        <end position="372"/>
    </location>
</feature>
<dbReference type="Proteomes" id="UP001175000">
    <property type="component" value="Unassembled WGS sequence"/>
</dbReference>
<dbReference type="SMART" id="SM00784">
    <property type="entry name" value="SPT2"/>
    <property type="match status" value="1"/>
</dbReference>